<evidence type="ECO:0000313" key="3">
    <source>
        <dbReference type="Proteomes" id="UP000010087"/>
    </source>
</evidence>
<dbReference type="AlphaFoldDB" id="A0A0H3HJ42"/>
<accession>A0A0H3HJ42</accession>
<sequence>MAKSIERLDATHPPPRSGWRLERRAWTDAAAHRGLLSRAAGPDRPIGVTLLEAGGRGRAYLREAPASVDRALARARTLADARDAVTRAVWGAYVAVLDEAATGRRLFLPDPLHSVRLYYRTDEDGRVDVDPQAANLLRGASIDWNLDYLIEFACTQFGPLGETPFASVRAVPPGCALVVDADGRCAIERAWLPRASAGDDVRASCAAALDEVYSRFARSHPNVCAALSGGVDSSAGAILLRKALGAQAPLAAVHLFSPSSPDCYERDLAARVADSIGARLICIDIDRHLPFSERIVPTPPATLSQDMLFLGIDRAVSRAIGASSVLLEGQGGDLLFKAVPDANAVLDALRGKGWAFALRTAEKLAVLHNDSIPRVLLMAAKIALRRRLFGQDAAGTRQTMSKLFASHAPRAAASPTRMRRADAPLDESVAMLDRFVSIMTPVTDAAYTNRLNPYLAQPVVEASFGLRSYDSFDHRNDRIVLREIAAAHTPVDVLWRRTKGSFGIGFVKGIVSHYDAFRELIRDGVLMRSGQLDEAELEHALKAVRVGQNAAAISLALVGCVEIFCASWQNFMTNRSAAIC</sequence>
<dbReference type="GO" id="GO:0004066">
    <property type="term" value="F:asparagine synthase (glutamine-hydrolyzing) activity"/>
    <property type="evidence" value="ECO:0007669"/>
    <property type="project" value="InterPro"/>
</dbReference>
<dbReference type="GO" id="GO:0006529">
    <property type="term" value="P:asparagine biosynthetic process"/>
    <property type="evidence" value="ECO:0007669"/>
    <property type="project" value="InterPro"/>
</dbReference>
<gene>
    <name evidence="2" type="ordered locus">BP1026B_I1754</name>
</gene>
<dbReference type="SUPFAM" id="SSF52402">
    <property type="entry name" value="Adenine nucleotide alpha hydrolases-like"/>
    <property type="match status" value="1"/>
</dbReference>
<dbReference type="InterPro" id="IPR014729">
    <property type="entry name" value="Rossmann-like_a/b/a_fold"/>
</dbReference>
<dbReference type="InterPro" id="IPR001962">
    <property type="entry name" value="Asn_synthase"/>
</dbReference>
<dbReference type="Proteomes" id="UP000010087">
    <property type="component" value="Chromosome 1"/>
</dbReference>
<dbReference type="Pfam" id="PF00733">
    <property type="entry name" value="Asn_synthase"/>
    <property type="match status" value="1"/>
</dbReference>
<organism evidence="2 3">
    <name type="scientific">Burkholderia pseudomallei (strain 1026b)</name>
    <dbReference type="NCBI Taxonomy" id="884204"/>
    <lineage>
        <taxon>Bacteria</taxon>
        <taxon>Pseudomonadati</taxon>
        <taxon>Pseudomonadota</taxon>
        <taxon>Betaproteobacteria</taxon>
        <taxon>Burkholderiales</taxon>
        <taxon>Burkholderiaceae</taxon>
        <taxon>Burkholderia</taxon>
        <taxon>pseudomallei group</taxon>
    </lineage>
</organism>
<evidence type="ECO:0000259" key="1">
    <source>
        <dbReference type="Pfam" id="PF00733"/>
    </source>
</evidence>
<dbReference type="KEGG" id="bpz:BP1026B_I1754"/>
<dbReference type="PATRIC" id="fig|884204.3.peg.1938"/>
<proteinExistence type="predicted"/>
<protein>
    <submittedName>
        <fullName evidence="2">Asparagine synthase</fullName>
    </submittedName>
</protein>
<dbReference type="Gene3D" id="3.40.50.620">
    <property type="entry name" value="HUPs"/>
    <property type="match status" value="1"/>
</dbReference>
<feature type="domain" description="Asparagine synthetase" evidence="1">
    <location>
        <begin position="209"/>
        <end position="546"/>
    </location>
</feature>
<dbReference type="RefSeq" id="WP_004550509.1">
    <property type="nucleotide sequence ID" value="NC_017831.1"/>
</dbReference>
<evidence type="ECO:0000313" key="2">
    <source>
        <dbReference type="EMBL" id="AFI66379.1"/>
    </source>
</evidence>
<name>A0A0H3HJ42_BURP2</name>
<reference evidence="2 3" key="1">
    <citation type="journal article" date="2012" name="PLoS ONE">
        <title>Evolution of Burkholderia pseudomallei in recurrent melioidosis.</title>
        <authorList>
            <person name="Hayden H.S."/>
            <person name="Lim R."/>
            <person name="Brittnacher M.J."/>
            <person name="Sims E.H."/>
            <person name="Ramage E.R."/>
            <person name="Fong C."/>
            <person name="Wu Z."/>
            <person name="Crist E."/>
            <person name="Chang J."/>
            <person name="Zhou Y."/>
            <person name="Radey M."/>
            <person name="Rohmer L."/>
            <person name="Haugen E."/>
            <person name="Gillett W."/>
            <person name="Wuthiekanun V."/>
            <person name="Peacock S.J."/>
            <person name="Kaul R."/>
            <person name="Miller S.I."/>
            <person name="Manoil C."/>
            <person name="Jacobs M.A."/>
        </authorList>
    </citation>
    <scope>NUCLEOTIDE SEQUENCE [LARGE SCALE GENOMIC DNA]</scope>
    <source>
        <strain evidence="2 3">1026b</strain>
    </source>
</reference>
<dbReference type="EMBL" id="CP002833">
    <property type="protein sequence ID" value="AFI66379.1"/>
    <property type="molecule type" value="Genomic_DNA"/>
</dbReference>